<dbReference type="GO" id="GO:0016705">
    <property type="term" value="F:oxidoreductase activity, acting on paired donors, with incorporation or reduction of molecular oxygen"/>
    <property type="evidence" value="ECO:0007669"/>
    <property type="project" value="InterPro"/>
</dbReference>
<dbReference type="InterPro" id="IPR001128">
    <property type="entry name" value="Cyt_P450"/>
</dbReference>
<sequence>MFFTFSTFSHAIMGLLAFLGQFPTSYGWLSLAFFLFVTVTISIGNRVVYNLYFHPLAKFPGPWYAVISEFFFSYNIISGSSHLRMRALHEKYGDVVRVAPGELSFASVGSWKDVYMQRKSGAIFPKDPRFLITDDTLRAPHLVSTTDIENHAVAKKVLSHAFAPKELLDQEHIIHKYVDMFAVAIAEESRKGPLNFTEWYQWVTADVLGDLCFGEPFGSVEARKTNPWVATVVNSVIFVAWDCAIGHISPLLEKSIWYIAPPSIRKSALNHYAQSRAKIQARIARGEGERKDFCSYIFELRDQLDLNDWHVASYSQAMIVAGSETSATTMTILTYWLCKTPLVYEKLKQEIRSRYASSHEITSQNTTFLPYLTAVINEILRLVPPMSFGSPRVIPEGGETVDGHFVPGGTFVSVHGYVTARSAKYFKDPDAFIPERWLDPEGTDNLAASSPFLLGPGLCLGINMAWMELRILIAKMVFWFDFELAGDNSGWEHLQNYILWKKPALWVNVRTRDVT</sequence>
<evidence type="ECO:0000256" key="3">
    <source>
        <dbReference type="ARBA" id="ARBA00022617"/>
    </source>
</evidence>
<dbReference type="GO" id="GO:0020037">
    <property type="term" value="F:heme binding"/>
    <property type="evidence" value="ECO:0007669"/>
    <property type="project" value="InterPro"/>
</dbReference>
<organism evidence="8 9">
    <name type="scientific">Hyaloscypha variabilis (strain UAMH 11265 / GT02V1 / F)</name>
    <name type="common">Meliniomyces variabilis</name>
    <dbReference type="NCBI Taxonomy" id="1149755"/>
    <lineage>
        <taxon>Eukaryota</taxon>
        <taxon>Fungi</taxon>
        <taxon>Dikarya</taxon>
        <taxon>Ascomycota</taxon>
        <taxon>Pezizomycotina</taxon>
        <taxon>Leotiomycetes</taxon>
        <taxon>Helotiales</taxon>
        <taxon>Hyaloscyphaceae</taxon>
        <taxon>Hyaloscypha</taxon>
        <taxon>Hyaloscypha variabilis</taxon>
    </lineage>
</organism>
<protein>
    <submittedName>
        <fullName evidence="8">Cytochrome P450</fullName>
    </submittedName>
</protein>
<keyword evidence="7" id="KW-0812">Transmembrane</keyword>
<feature type="transmembrane region" description="Helical" evidence="7">
    <location>
        <begin position="61"/>
        <end position="77"/>
    </location>
</feature>
<dbReference type="GO" id="GO:0005506">
    <property type="term" value="F:iron ion binding"/>
    <property type="evidence" value="ECO:0007669"/>
    <property type="project" value="InterPro"/>
</dbReference>
<keyword evidence="9" id="KW-1185">Reference proteome</keyword>
<evidence type="ECO:0000256" key="6">
    <source>
        <dbReference type="PIRSR" id="PIRSR602401-1"/>
    </source>
</evidence>
<feature type="binding site" description="axial binding residue" evidence="6">
    <location>
        <position position="459"/>
    </location>
    <ligand>
        <name>heme</name>
        <dbReference type="ChEBI" id="CHEBI:30413"/>
    </ligand>
    <ligandPart>
        <name>Fe</name>
        <dbReference type="ChEBI" id="CHEBI:18248"/>
    </ligandPart>
</feature>
<dbReference type="PANTHER" id="PTHR24305:SF210">
    <property type="entry name" value="CYTOCHROME P450 MONOOXYGENASE ASQL-RELATED"/>
    <property type="match status" value="1"/>
</dbReference>
<dbReference type="Proteomes" id="UP000235786">
    <property type="component" value="Unassembled WGS sequence"/>
</dbReference>
<dbReference type="InterPro" id="IPR036396">
    <property type="entry name" value="Cyt_P450_sf"/>
</dbReference>
<accession>A0A2J6RM54</accession>
<dbReference type="EMBL" id="KZ613946">
    <property type="protein sequence ID" value="PMD39569.1"/>
    <property type="molecule type" value="Genomic_DNA"/>
</dbReference>
<dbReference type="PRINTS" id="PR00463">
    <property type="entry name" value="EP450I"/>
</dbReference>
<evidence type="ECO:0000256" key="1">
    <source>
        <dbReference type="ARBA" id="ARBA00001971"/>
    </source>
</evidence>
<comment type="similarity">
    <text evidence="2">Belongs to the cytochrome P450 family.</text>
</comment>
<dbReference type="PANTHER" id="PTHR24305">
    <property type="entry name" value="CYTOCHROME P450"/>
    <property type="match status" value="1"/>
</dbReference>
<dbReference type="GO" id="GO:0004497">
    <property type="term" value="F:monooxygenase activity"/>
    <property type="evidence" value="ECO:0007669"/>
    <property type="project" value="InterPro"/>
</dbReference>
<dbReference type="Gene3D" id="1.10.630.10">
    <property type="entry name" value="Cytochrome P450"/>
    <property type="match status" value="1"/>
</dbReference>
<dbReference type="SUPFAM" id="SSF48264">
    <property type="entry name" value="Cytochrome P450"/>
    <property type="match status" value="1"/>
</dbReference>
<feature type="transmembrane region" description="Helical" evidence="7">
    <location>
        <begin position="12"/>
        <end position="41"/>
    </location>
</feature>
<gene>
    <name evidence="8" type="ORF">L207DRAFT_460251</name>
</gene>
<comment type="cofactor">
    <cofactor evidence="1 6">
        <name>heme</name>
        <dbReference type="ChEBI" id="CHEBI:30413"/>
    </cofactor>
</comment>
<keyword evidence="7" id="KW-1133">Transmembrane helix</keyword>
<dbReference type="InterPro" id="IPR002401">
    <property type="entry name" value="Cyt_P450_E_grp-I"/>
</dbReference>
<dbReference type="STRING" id="1149755.A0A2J6RM54"/>
<evidence type="ECO:0000313" key="9">
    <source>
        <dbReference type="Proteomes" id="UP000235786"/>
    </source>
</evidence>
<name>A0A2J6RM54_HYAVF</name>
<dbReference type="Pfam" id="PF00067">
    <property type="entry name" value="p450"/>
    <property type="match status" value="1"/>
</dbReference>
<evidence type="ECO:0000256" key="4">
    <source>
        <dbReference type="ARBA" id="ARBA00022723"/>
    </source>
</evidence>
<evidence type="ECO:0000256" key="5">
    <source>
        <dbReference type="ARBA" id="ARBA00023004"/>
    </source>
</evidence>
<keyword evidence="7" id="KW-0472">Membrane</keyword>
<proteinExistence type="inferred from homology"/>
<keyword evidence="5 6" id="KW-0408">Iron</keyword>
<dbReference type="InterPro" id="IPR050121">
    <property type="entry name" value="Cytochrome_P450_monoxygenase"/>
</dbReference>
<dbReference type="CDD" id="cd11058">
    <property type="entry name" value="CYP60B-like"/>
    <property type="match status" value="1"/>
</dbReference>
<reference evidence="8 9" key="1">
    <citation type="submission" date="2016-04" db="EMBL/GenBank/DDBJ databases">
        <title>A degradative enzymes factory behind the ericoid mycorrhizal symbiosis.</title>
        <authorList>
            <consortium name="DOE Joint Genome Institute"/>
            <person name="Martino E."/>
            <person name="Morin E."/>
            <person name="Grelet G."/>
            <person name="Kuo A."/>
            <person name="Kohler A."/>
            <person name="Daghino S."/>
            <person name="Barry K."/>
            <person name="Choi C."/>
            <person name="Cichocki N."/>
            <person name="Clum A."/>
            <person name="Copeland A."/>
            <person name="Hainaut M."/>
            <person name="Haridas S."/>
            <person name="Labutti K."/>
            <person name="Lindquist E."/>
            <person name="Lipzen A."/>
            <person name="Khouja H.-R."/>
            <person name="Murat C."/>
            <person name="Ohm R."/>
            <person name="Olson A."/>
            <person name="Spatafora J."/>
            <person name="Veneault-Fourrey C."/>
            <person name="Henrissat B."/>
            <person name="Grigoriev I."/>
            <person name="Martin F."/>
            <person name="Perotto S."/>
        </authorList>
    </citation>
    <scope>NUCLEOTIDE SEQUENCE [LARGE SCALE GENOMIC DNA]</scope>
    <source>
        <strain evidence="8 9">F</strain>
    </source>
</reference>
<evidence type="ECO:0000256" key="2">
    <source>
        <dbReference type="ARBA" id="ARBA00010617"/>
    </source>
</evidence>
<evidence type="ECO:0000256" key="7">
    <source>
        <dbReference type="SAM" id="Phobius"/>
    </source>
</evidence>
<dbReference type="AlphaFoldDB" id="A0A2J6RM54"/>
<keyword evidence="4 6" id="KW-0479">Metal-binding</keyword>
<dbReference type="PRINTS" id="PR00385">
    <property type="entry name" value="P450"/>
</dbReference>
<keyword evidence="3 6" id="KW-0349">Heme</keyword>
<evidence type="ECO:0000313" key="8">
    <source>
        <dbReference type="EMBL" id="PMD39569.1"/>
    </source>
</evidence>
<dbReference type="OrthoDB" id="1470350at2759"/>